<gene>
    <name evidence="1" type="ORF">DRBB29_0691</name>
</gene>
<dbReference type="Proteomes" id="UP000232496">
    <property type="component" value="Chromosome"/>
</dbReference>
<reference evidence="1 2" key="1">
    <citation type="submission" date="2017-09" db="EMBL/GenBank/DDBJ databases">
        <title>Comparative genomics and methylome analysis of the gut commensal Bifidobacterium breve.</title>
        <authorList>
            <person name="Bottacini F."/>
            <person name="Morrissey R."/>
            <person name="Roberts R.J."/>
            <person name="James K."/>
            <person name="van Breen J."/>
            <person name="Egan M."/>
            <person name="Lambert J."/>
            <person name="van Limpt K."/>
            <person name="Stanton C."/>
            <person name="Knol J."/>
            <person name="O' Connell Motherway M."/>
            <person name="van Sinderen D."/>
        </authorList>
    </citation>
    <scope>NUCLEOTIDE SEQUENCE [LARGE SCALE GENOMIC DNA]</scope>
    <source>
        <strain evidence="1 2">DRBB29</strain>
    </source>
</reference>
<evidence type="ECO:0000313" key="1">
    <source>
        <dbReference type="EMBL" id="AUE18253.1"/>
    </source>
</evidence>
<name>A0AAN1IGB4_BIFBR</name>
<evidence type="ECO:0000313" key="2">
    <source>
        <dbReference type="Proteomes" id="UP000232496"/>
    </source>
</evidence>
<dbReference type="EMBL" id="CP023198">
    <property type="protein sequence ID" value="AUE18253.1"/>
    <property type="molecule type" value="Genomic_DNA"/>
</dbReference>
<sequence>MSVIQNLILDPRFKAGKWRNVNSTVTPIPAHDAVNVSNTSDNSDSFMQVILPDVSQYRGVSMTFACSLTAIDGSAKECGNGLLWTFVNGKALNASDGGTARVGRKNMQFTLPSDATDLTLRLYAPSKRGTFQWRHPMLTRTVDYQRMLNGIWGQPMDYFDGDTMPLQ</sequence>
<organism evidence="1 2">
    <name type="scientific">Bifidobacterium breve</name>
    <dbReference type="NCBI Taxonomy" id="1685"/>
    <lineage>
        <taxon>Bacteria</taxon>
        <taxon>Bacillati</taxon>
        <taxon>Actinomycetota</taxon>
        <taxon>Actinomycetes</taxon>
        <taxon>Bifidobacteriales</taxon>
        <taxon>Bifidobacteriaceae</taxon>
        <taxon>Bifidobacterium</taxon>
    </lineage>
</organism>
<accession>A0AAN1IGB4</accession>
<dbReference type="AlphaFoldDB" id="A0AAN1IGB4"/>
<proteinExistence type="predicted"/>
<protein>
    <submittedName>
        <fullName evidence="1">Uncharacterized protein</fullName>
    </submittedName>
</protein>
<dbReference type="RefSeq" id="WP_106621507.1">
    <property type="nucleotide sequence ID" value="NZ_CP021552.1"/>
</dbReference>